<name>A0A075I5S3_9ARCH</name>
<evidence type="ECO:0000256" key="1">
    <source>
        <dbReference type="SAM" id="Phobius"/>
    </source>
</evidence>
<evidence type="ECO:0000313" key="2">
    <source>
        <dbReference type="EMBL" id="AIF23996.1"/>
    </source>
</evidence>
<sequence length="1553" mass="159738">MKNEIGRKLTSLTIMAIMFAGGMAIGVPSFMPEAASDLSVTEGLLTVSSTTIQGAAILEIVVNDPDYSDTTVDISSTPSVDFGTESYPLNQAVNGKWYLYIVDNSQSVLMDGDGNGQEFGIKCVAGLSINESTTDLIVPAATGKLIGAWASMLKMHTSGFSHSTALGEGSCLDADGMVGVLDSGTTAREDLSAAVLTGAPSLSNHDDSALGATGIDMGQRGHGLNASGYGSWPYILAIELQDDNVVGYGGDSINVAYGNTDDETSIELANRNPAELTEVHLTITDPALNIDPTGTDIWVFDLDATDAAPAVKFANNGTNAAFIAAEMGEAGFVNNGRLASDAEGVLATGANTVSLVTMTETGSNTGVFESFDTNGDAQFTTTSEAAADTKIVFSYGGNSVDMIITYNDATISLDAGGDWSPGQSATISVNDPDQNRNPTSAETLSVGDETAVIPTIKMGTGGLTLAEGTGAAQSAGAITTITACVTVCIGTDISSYSVNIFNTTDNSERLRIFHSAEEDAQAIAVETWINVTTGHSVSDIINLTGTTVLSYDISAPADLVSSTAISVFLTSDGNNSTDNVIGSIDIVTAGNVKSGVYDLEGSSTYGVVRSADVSSTSKTWVGTTAQTAKAGIAFKMTHPAGSDLAADADYAIYADFCNFDQDNSSLTHNCMYRLEAVETGDNTGIFEGTVEYINMTNSTTGGSTSGEHDGNDHEVEGLLGYVKGDALSVVLMDSVSGSDSVRVVYNDTDAFQVATKIGAQLETSTHTADISLDADTYGASDIATITVVDADLNTDSAGRDTYKNSTTTFQMTIEASGSTVSQKPFAADITLIETGDNTGVFIGTFAVPDFKGSDMELVYYDAKDAGGSAVQYFDTATVTSASGSVSFDRSVYPVPWTANDLYSGAGTQSVNTEAGAVTVWITVEDADMSDDTLTTAATTADGTILIKHTNSTGSVTLATAGSIVATDASTSAGKAELGPLSEVSIGSSTYEISLTVSETMIYGGIDAAGAAQAGGTNTIQAGDVITVEYVDTADSAGSTSTFYDSSTFDLRTGTLSVDKDVYVMGSDMVITVTDPDLNLDSTSCESYAMSLIEWDSAADSSVLLSTFTSNPSSLEETGCDTGVFQTVTTIPVLTVGSGNPEYGESVTLTYVDAGLSGETDVAGDKADIETTFSISNFGAIVELDKALYNWTDTVYITITAPDHNNNSAAEETIGTTALPIQVTSRSGKMCTSAQGSTYAVAAETGPDTGVFTMEVALTGYSLSTANNNPQATANTSTCSSSSSTGHDLIMAGQTDGVSVSYEYTDAVVVVASASVAFNIAEAGFDTSSASAGGSAVMTVTDADENTNSAIIDTFTAAVFSDSDNGGFTLTLAETDEDTGVFEGTVFFTSTDATSGSNLRVSEGDTVTAEYSDTTLPEPYTDSDSLTVASTLTIGTAFPPLERAPAANARVVDAFGSSVAEVSVGQQVQIAADVSNGQSGDQAFAYLVQVQDGDGVTVSLAWITGSLTAGQSMSPALSWTPSDSGSYTATVFVWESVDNPTALSPTTSVSIDVV</sequence>
<reference evidence="2" key="1">
    <citation type="journal article" date="2014" name="Genome Biol. Evol.">
        <title>Pangenome evidence for extensive interdomain horizontal transfer affecting lineage core and shell genes in uncultured planktonic thaumarchaeota and euryarchaeota.</title>
        <authorList>
            <person name="Deschamps P."/>
            <person name="Zivanovic Y."/>
            <person name="Moreira D."/>
            <person name="Rodriguez-Valera F."/>
            <person name="Lopez-Garcia P."/>
        </authorList>
    </citation>
    <scope>NUCLEOTIDE SEQUENCE</scope>
</reference>
<proteinExistence type="predicted"/>
<organism evidence="2">
    <name type="scientific">uncultured marine thaumarchaeote SAT1000_22_D06</name>
    <dbReference type="NCBI Taxonomy" id="1456395"/>
    <lineage>
        <taxon>Archaea</taxon>
        <taxon>Nitrososphaerota</taxon>
        <taxon>environmental samples</taxon>
    </lineage>
</organism>
<accession>A0A075I5S3</accession>
<keyword evidence="1" id="KW-1133">Transmembrane helix</keyword>
<keyword evidence="1" id="KW-0472">Membrane</keyword>
<dbReference type="EMBL" id="KF901247">
    <property type="protein sequence ID" value="AIF23996.1"/>
    <property type="molecule type" value="Genomic_DNA"/>
</dbReference>
<feature type="transmembrane region" description="Helical" evidence="1">
    <location>
        <begin position="12"/>
        <end position="31"/>
    </location>
</feature>
<protein>
    <submittedName>
        <fullName evidence="2">PKD domain-containing protein</fullName>
    </submittedName>
</protein>
<keyword evidence="1" id="KW-0812">Transmembrane</keyword>